<dbReference type="EMBL" id="BLKT01000003">
    <property type="protein sequence ID" value="GFG59442.1"/>
    <property type="molecule type" value="Genomic_DNA"/>
</dbReference>
<accession>A0A7I9WNW7</accession>
<reference evidence="1 2" key="1">
    <citation type="journal article" date="2019" name="Emerg. Microbes Infect.">
        <title>Comprehensive subspecies identification of 175 nontuberculous mycobacteria species based on 7547 genomic profiles.</title>
        <authorList>
            <person name="Matsumoto Y."/>
            <person name="Kinjo T."/>
            <person name="Motooka D."/>
            <person name="Nabeya D."/>
            <person name="Jung N."/>
            <person name="Uechi K."/>
            <person name="Horii T."/>
            <person name="Iida T."/>
            <person name="Fujita J."/>
            <person name="Nakamura S."/>
        </authorList>
    </citation>
    <scope>NUCLEOTIDE SEQUENCE [LARGE SCALE GENOMIC DNA]</scope>
    <source>
        <strain evidence="1 2">JCM 13392</strain>
    </source>
</reference>
<sequence length="73" mass="8057">MWIRDPPMPPERERGTFDAAPQQSAAQMAVKAPQSVHIHGALVNPSDLHHLLLSDSAMSIVKGLIQQRQIVTH</sequence>
<comment type="caution">
    <text evidence="1">The sequence shown here is derived from an EMBL/GenBank/DDBJ whole genome shotgun (WGS) entry which is preliminary data.</text>
</comment>
<protein>
    <submittedName>
        <fullName evidence="1">Uncharacterized protein</fullName>
    </submittedName>
</protein>
<gene>
    <name evidence="1" type="ORF">MMUR_35780</name>
</gene>
<dbReference type="Proteomes" id="UP000465241">
    <property type="component" value="Unassembled WGS sequence"/>
</dbReference>
<proteinExistence type="predicted"/>
<evidence type="ECO:0000313" key="2">
    <source>
        <dbReference type="Proteomes" id="UP000465241"/>
    </source>
</evidence>
<name>A0A7I9WNW7_9MYCO</name>
<organism evidence="1 2">
    <name type="scientific">Mycolicibacterium murale</name>
    <dbReference type="NCBI Taxonomy" id="182220"/>
    <lineage>
        <taxon>Bacteria</taxon>
        <taxon>Bacillati</taxon>
        <taxon>Actinomycetota</taxon>
        <taxon>Actinomycetes</taxon>
        <taxon>Mycobacteriales</taxon>
        <taxon>Mycobacteriaceae</taxon>
        <taxon>Mycolicibacterium</taxon>
    </lineage>
</organism>
<evidence type="ECO:0000313" key="1">
    <source>
        <dbReference type="EMBL" id="GFG59442.1"/>
    </source>
</evidence>
<dbReference type="AlphaFoldDB" id="A0A7I9WNW7"/>
<keyword evidence="2" id="KW-1185">Reference proteome</keyword>